<sequence>MSNAIPTETSLETEASAETLVSPAIQQIKEADAALSNWMISEDNRIVQLAQAKAEASSSLRPHLGQSLTELETPVAKDKQVLLGERIAQGRLEVENVCDKAFGSGAKDKDKQKLQTLKDGLTSARKEGEDPDPETLAKAIQFVQSNANSRRSWGNVADILKVYPEALQDQSFREQVVSTFRQEIIHQGPQELARPAESRVIGLMVNEKTLDDVTRSEVSGWKNHIEGFQLYSKVRERTKIKANTLDASDVATLLGEGFDVPRVQKAMNELKIYDVIPDTFGQITARLSRSEGIKDEDREELRMKALGYAAGALKERPDPQSQAQEYQKTSVGVAKTLTELAGADTSVYDIKKGNDQFSREFVRVWDKINSSDAEQVFQAQNLEVVNNKARAIAEDPATKKAKETAEERLKEEKEKVVKGERIKSQKEAAVSFNSDARIQGHLETLSDPNINATDRQKAKKGLEDLKDKKYGADPLAVDLALKVATEVDNLLVDLAPDGNQDSTEETRVSTGFLGFLRGEDRWRLTSGTITDFQKQLNEIQGTDDFKNGEPDTVARHYALRRVVSNLSGGYWTKDKNSGNFVFQKEEKKDLG</sequence>
<protein>
    <submittedName>
        <fullName evidence="1">Uncharacterized protein</fullName>
    </submittedName>
</protein>
<comment type="caution">
    <text evidence="1">The sequence shown here is derived from an EMBL/GenBank/DDBJ whole genome shotgun (WGS) entry which is preliminary data.</text>
</comment>
<dbReference type="EMBL" id="MGGE01000042">
    <property type="protein sequence ID" value="OGM20407.1"/>
    <property type="molecule type" value="Genomic_DNA"/>
</dbReference>
<reference evidence="1 2" key="1">
    <citation type="journal article" date="2016" name="Nat. Commun.">
        <title>Thousands of microbial genomes shed light on interconnected biogeochemical processes in an aquifer system.</title>
        <authorList>
            <person name="Anantharaman K."/>
            <person name="Brown C.T."/>
            <person name="Hug L.A."/>
            <person name="Sharon I."/>
            <person name="Castelle C.J."/>
            <person name="Probst A.J."/>
            <person name="Thomas B.C."/>
            <person name="Singh A."/>
            <person name="Wilkins M.J."/>
            <person name="Karaoz U."/>
            <person name="Brodie E.L."/>
            <person name="Williams K.H."/>
            <person name="Hubbard S.S."/>
            <person name="Banfield J.F."/>
        </authorList>
    </citation>
    <scope>NUCLEOTIDE SEQUENCE [LARGE SCALE GENOMIC DNA]</scope>
</reference>
<accession>A0A1F7XZC4</accession>
<evidence type="ECO:0000313" key="1">
    <source>
        <dbReference type="EMBL" id="OGM20407.1"/>
    </source>
</evidence>
<evidence type="ECO:0000313" key="2">
    <source>
        <dbReference type="Proteomes" id="UP000178419"/>
    </source>
</evidence>
<organism evidence="1 2">
    <name type="scientific">Candidatus Woesebacteria bacterium RIFCSPHIGHO2_01_FULL_38_9</name>
    <dbReference type="NCBI Taxonomy" id="1802492"/>
    <lineage>
        <taxon>Bacteria</taxon>
        <taxon>Candidatus Woeseibacteriota</taxon>
    </lineage>
</organism>
<proteinExistence type="predicted"/>
<name>A0A1F7XZC4_9BACT</name>
<gene>
    <name evidence="1" type="ORF">A2714_01680</name>
</gene>
<dbReference type="AlphaFoldDB" id="A0A1F7XZC4"/>
<dbReference type="Proteomes" id="UP000178419">
    <property type="component" value="Unassembled WGS sequence"/>
</dbReference>